<dbReference type="RefSeq" id="WP_396680778.1">
    <property type="nucleotide sequence ID" value="NZ_JBIRPU010000011.1"/>
</dbReference>
<dbReference type="Pfam" id="PF05922">
    <property type="entry name" value="Inhibitor_I9"/>
    <property type="match status" value="1"/>
</dbReference>
<evidence type="ECO:0000259" key="8">
    <source>
        <dbReference type="Pfam" id="PF05922"/>
    </source>
</evidence>
<dbReference type="EMBL" id="JBIRPU010000011">
    <property type="protein sequence ID" value="MFI0794453.1"/>
    <property type="molecule type" value="Genomic_DNA"/>
</dbReference>
<organism evidence="9 10">
    <name type="scientific">Micromonospora rubida</name>
    <dbReference type="NCBI Taxonomy" id="2697657"/>
    <lineage>
        <taxon>Bacteria</taxon>
        <taxon>Bacillati</taxon>
        <taxon>Actinomycetota</taxon>
        <taxon>Actinomycetes</taxon>
        <taxon>Micromonosporales</taxon>
        <taxon>Micromonosporaceae</taxon>
        <taxon>Micromonospora</taxon>
    </lineage>
</organism>
<feature type="signal peptide" evidence="6">
    <location>
        <begin position="1"/>
        <end position="32"/>
    </location>
</feature>
<feature type="domain" description="Peptidase S8/S53" evidence="7">
    <location>
        <begin position="159"/>
        <end position="382"/>
    </location>
</feature>
<keyword evidence="4" id="KW-0720">Serine protease</keyword>
<keyword evidence="10" id="KW-1185">Reference proteome</keyword>
<reference evidence="9 10" key="1">
    <citation type="submission" date="2024-10" db="EMBL/GenBank/DDBJ databases">
        <title>The Natural Products Discovery Center: Release of the First 8490 Sequenced Strains for Exploring Actinobacteria Biosynthetic Diversity.</title>
        <authorList>
            <person name="Kalkreuter E."/>
            <person name="Kautsar S.A."/>
            <person name="Yang D."/>
            <person name="Bader C.D."/>
            <person name="Teijaro C.N."/>
            <person name="Fluegel L."/>
            <person name="Davis C.M."/>
            <person name="Simpson J.R."/>
            <person name="Lauterbach L."/>
            <person name="Steele A.D."/>
            <person name="Gui C."/>
            <person name="Meng S."/>
            <person name="Li G."/>
            <person name="Viehrig K."/>
            <person name="Ye F."/>
            <person name="Su P."/>
            <person name="Kiefer A.F."/>
            <person name="Nichols A."/>
            <person name="Cepeda A.J."/>
            <person name="Yan W."/>
            <person name="Fan B."/>
            <person name="Jiang Y."/>
            <person name="Adhikari A."/>
            <person name="Zheng C.-J."/>
            <person name="Schuster L."/>
            <person name="Cowan T.M."/>
            <person name="Smanski M.J."/>
            <person name="Chevrette M.G."/>
            <person name="De Carvalho L.P.S."/>
            <person name="Shen B."/>
        </authorList>
    </citation>
    <scope>NUCLEOTIDE SEQUENCE [LARGE SCALE GENOMIC DNA]</scope>
    <source>
        <strain evidence="9 10">NPDC021253</strain>
    </source>
</reference>
<gene>
    <name evidence="9" type="ORF">ACH4OY_17475</name>
</gene>
<dbReference type="InterPro" id="IPR050131">
    <property type="entry name" value="Peptidase_S8_subtilisin-like"/>
</dbReference>
<dbReference type="SUPFAM" id="SSF54897">
    <property type="entry name" value="Protease propeptides/inhibitors"/>
    <property type="match status" value="1"/>
</dbReference>
<comment type="caution">
    <text evidence="5">Lacks conserved residue(s) required for the propagation of feature annotation.</text>
</comment>
<proteinExistence type="inferred from homology"/>
<sequence>MTPPPNRHRSAALAVLFAPVLAAALVGAPAGAAPATGDILRAGGASAVEGSYVVVLADGGRATDAGTATRLAARYDGSVGQVYGAALRGFEARLSEPDARRLAADPAVAYVEQNHVVSLAAGVQLNPPSWGLDRIDQHLLPLDQRYAYPNTAPGVHAYVLDTGIRATHVDFTGSAGGGYDAVDGALPADDCNGHGTHLAGTIGGQQHGVAKDVHLVPVRVLNCAGSGTYAQVIAGVDWVTANAVKPAVATMGLGGSASTALDSAVTTSINSGVTYTVTSGSSATSACNYSPSRVPAALTVAGTTPTDARMSSANYGSCVDLFAPGQGITSTWHTSDTATNTISGGPMAAAHTAGCAAMVLQDHPTWTPAQVAAHLTGTATTGVVGAPGAGTPNRLLYCGG</sequence>
<dbReference type="InterPro" id="IPR023827">
    <property type="entry name" value="Peptidase_S8_Asp-AS"/>
</dbReference>
<dbReference type="InterPro" id="IPR010259">
    <property type="entry name" value="S8pro/Inhibitor_I9"/>
</dbReference>
<dbReference type="PANTHER" id="PTHR43806">
    <property type="entry name" value="PEPTIDASE S8"/>
    <property type="match status" value="1"/>
</dbReference>
<comment type="similarity">
    <text evidence="1 5">Belongs to the peptidase S8 family.</text>
</comment>
<dbReference type="PROSITE" id="PS00136">
    <property type="entry name" value="SUBTILASE_ASP"/>
    <property type="match status" value="1"/>
</dbReference>
<dbReference type="InterPro" id="IPR037045">
    <property type="entry name" value="S8pro/Inhibitor_I9_sf"/>
</dbReference>
<feature type="domain" description="Inhibitor I9" evidence="8">
    <location>
        <begin position="75"/>
        <end position="119"/>
    </location>
</feature>
<dbReference type="PANTHER" id="PTHR43806:SF11">
    <property type="entry name" value="CEREVISIN-RELATED"/>
    <property type="match status" value="1"/>
</dbReference>
<keyword evidence="6" id="KW-0732">Signal</keyword>
<evidence type="ECO:0000256" key="2">
    <source>
        <dbReference type="ARBA" id="ARBA00022670"/>
    </source>
</evidence>
<dbReference type="EC" id="3.4.-.-" evidence="9"/>
<dbReference type="PRINTS" id="PR00723">
    <property type="entry name" value="SUBTILISIN"/>
</dbReference>
<keyword evidence="2" id="KW-0645">Protease</keyword>
<dbReference type="InterPro" id="IPR036852">
    <property type="entry name" value="Peptidase_S8/S53_dom_sf"/>
</dbReference>
<dbReference type="InterPro" id="IPR000209">
    <property type="entry name" value="Peptidase_S8/S53_dom"/>
</dbReference>
<name>A0ABW7SR63_9ACTN</name>
<dbReference type="Gene3D" id="3.30.70.80">
    <property type="entry name" value="Peptidase S8 propeptide/proteinase inhibitor I9"/>
    <property type="match status" value="1"/>
</dbReference>
<dbReference type="CDD" id="cd04077">
    <property type="entry name" value="Peptidases_S8_PCSK9_ProteinaseK_like"/>
    <property type="match status" value="1"/>
</dbReference>
<keyword evidence="3 9" id="KW-0378">Hydrolase</keyword>
<evidence type="ECO:0000256" key="5">
    <source>
        <dbReference type="PROSITE-ProRule" id="PRU01240"/>
    </source>
</evidence>
<dbReference type="InterPro" id="IPR015500">
    <property type="entry name" value="Peptidase_S8_subtilisin-rel"/>
</dbReference>
<evidence type="ECO:0000256" key="4">
    <source>
        <dbReference type="ARBA" id="ARBA00022825"/>
    </source>
</evidence>
<evidence type="ECO:0000313" key="10">
    <source>
        <dbReference type="Proteomes" id="UP001611075"/>
    </source>
</evidence>
<evidence type="ECO:0000256" key="3">
    <source>
        <dbReference type="ARBA" id="ARBA00022801"/>
    </source>
</evidence>
<feature type="chain" id="PRO_5046677365" evidence="6">
    <location>
        <begin position="33"/>
        <end position="400"/>
    </location>
</feature>
<evidence type="ECO:0000313" key="9">
    <source>
        <dbReference type="EMBL" id="MFI0794453.1"/>
    </source>
</evidence>
<accession>A0ABW7SR63</accession>
<dbReference type="GO" id="GO:0016787">
    <property type="term" value="F:hydrolase activity"/>
    <property type="evidence" value="ECO:0007669"/>
    <property type="project" value="UniProtKB-KW"/>
</dbReference>
<dbReference type="Proteomes" id="UP001611075">
    <property type="component" value="Unassembled WGS sequence"/>
</dbReference>
<dbReference type="InterPro" id="IPR034193">
    <property type="entry name" value="PCSK9_ProteinaseK-like"/>
</dbReference>
<comment type="caution">
    <text evidence="9">The sequence shown here is derived from an EMBL/GenBank/DDBJ whole genome shotgun (WGS) entry which is preliminary data.</text>
</comment>
<evidence type="ECO:0000256" key="1">
    <source>
        <dbReference type="ARBA" id="ARBA00011073"/>
    </source>
</evidence>
<evidence type="ECO:0000259" key="7">
    <source>
        <dbReference type="Pfam" id="PF00082"/>
    </source>
</evidence>
<dbReference type="PROSITE" id="PS51892">
    <property type="entry name" value="SUBTILASE"/>
    <property type="match status" value="1"/>
</dbReference>
<dbReference type="SUPFAM" id="SSF52743">
    <property type="entry name" value="Subtilisin-like"/>
    <property type="match status" value="1"/>
</dbReference>
<dbReference type="Pfam" id="PF00082">
    <property type="entry name" value="Peptidase_S8"/>
    <property type="match status" value="1"/>
</dbReference>
<dbReference type="Gene3D" id="3.40.50.200">
    <property type="entry name" value="Peptidase S8/S53 domain"/>
    <property type="match status" value="1"/>
</dbReference>
<evidence type="ECO:0000256" key="6">
    <source>
        <dbReference type="SAM" id="SignalP"/>
    </source>
</evidence>
<protein>
    <submittedName>
        <fullName evidence="9">S8 family peptidase</fullName>
        <ecNumber evidence="9">3.4.-.-</ecNumber>
    </submittedName>
</protein>